<protein>
    <recommendedName>
        <fullName evidence="4">DUF4175 domain-containing protein</fullName>
    </recommendedName>
</protein>
<evidence type="ECO:0008006" key="4">
    <source>
        <dbReference type="Google" id="ProtNLM"/>
    </source>
</evidence>
<dbReference type="EMBL" id="CP139368">
    <property type="protein sequence ID" value="WPR90187.1"/>
    <property type="molecule type" value="Genomic_DNA"/>
</dbReference>
<organism evidence="2 3">
    <name type="scientific">Microbacterium rhizosphaerae</name>
    <dbReference type="NCBI Taxonomy" id="1678237"/>
    <lineage>
        <taxon>Bacteria</taxon>
        <taxon>Bacillati</taxon>
        <taxon>Actinomycetota</taxon>
        <taxon>Actinomycetes</taxon>
        <taxon>Micrococcales</taxon>
        <taxon>Microbacteriaceae</taxon>
        <taxon>Microbacterium</taxon>
    </lineage>
</organism>
<dbReference type="Proteomes" id="UP001323798">
    <property type="component" value="Chromosome"/>
</dbReference>
<keyword evidence="3" id="KW-1185">Reference proteome</keyword>
<sequence length="69" mass="7592">MSRDERASGPRRPLGGRIGTTLVALSPFVAVALFFLVGMQNAWAWSWIFFLLIPVTAIIVYGPRGRGDD</sequence>
<accession>A0ABZ0SSF0</accession>
<feature type="transmembrane region" description="Helical" evidence="1">
    <location>
        <begin position="44"/>
        <end position="62"/>
    </location>
</feature>
<gene>
    <name evidence="2" type="ORF">SM116_02555</name>
</gene>
<name>A0ABZ0SSF0_9MICO</name>
<keyword evidence="1" id="KW-0472">Membrane</keyword>
<keyword evidence="1" id="KW-0812">Transmembrane</keyword>
<keyword evidence="1" id="KW-1133">Transmembrane helix</keyword>
<evidence type="ECO:0000256" key="1">
    <source>
        <dbReference type="SAM" id="Phobius"/>
    </source>
</evidence>
<proteinExistence type="predicted"/>
<feature type="transmembrane region" description="Helical" evidence="1">
    <location>
        <begin position="21"/>
        <end position="38"/>
    </location>
</feature>
<reference evidence="2 3" key="1">
    <citation type="submission" date="2023-11" db="EMBL/GenBank/DDBJ databases">
        <title>Genome sequence of Microbacterium rhizosphaerae KACC 19337.</title>
        <authorList>
            <person name="Choi H."/>
            <person name="Kim S."/>
            <person name="Kim Y."/>
            <person name="Kwon S.-W."/>
            <person name="Heo J."/>
        </authorList>
    </citation>
    <scope>NUCLEOTIDE SEQUENCE [LARGE SCALE GENOMIC DNA]</scope>
    <source>
        <strain evidence="2 3">KACC 19337</strain>
    </source>
</reference>
<evidence type="ECO:0000313" key="2">
    <source>
        <dbReference type="EMBL" id="WPR90187.1"/>
    </source>
</evidence>
<dbReference type="RefSeq" id="WP_320942900.1">
    <property type="nucleotide sequence ID" value="NZ_BAABEU010000003.1"/>
</dbReference>
<evidence type="ECO:0000313" key="3">
    <source>
        <dbReference type="Proteomes" id="UP001323798"/>
    </source>
</evidence>